<evidence type="ECO:0000313" key="1">
    <source>
        <dbReference type="EMBL" id="MEJ5021018.1"/>
    </source>
</evidence>
<dbReference type="Proteomes" id="UP001375812">
    <property type="component" value="Unassembled WGS sequence"/>
</dbReference>
<dbReference type="EMBL" id="JBBGZH010000002">
    <property type="protein sequence ID" value="MEJ5021018.1"/>
    <property type="molecule type" value="Genomic_DNA"/>
</dbReference>
<protein>
    <recommendedName>
        <fullName evidence="3">MBL fold metallo-hydrolase</fullName>
    </recommendedName>
</protein>
<organism evidence="1 2">
    <name type="scientific">Ochrobactrum vermis</name>
    <dbReference type="NCBI Taxonomy" id="1827297"/>
    <lineage>
        <taxon>Bacteria</taxon>
        <taxon>Pseudomonadati</taxon>
        <taxon>Pseudomonadota</taxon>
        <taxon>Alphaproteobacteria</taxon>
        <taxon>Hyphomicrobiales</taxon>
        <taxon>Brucellaceae</taxon>
        <taxon>Brucella/Ochrobactrum group</taxon>
        <taxon>Ochrobactrum</taxon>
    </lineage>
</organism>
<evidence type="ECO:0000313" key="2">
    <source>
        <dbReference type="Proteomes" id="UP001375812"/>
    </source>
</evidence>
<reference evidence="1 2" key="1">
    <citation type="submission" date="2023-12" db="EMBL/GenBank/DDBJ databases">
        <title>Gut-associated functions are favored during microbiome assembly across C. elegans life.</title>
        <authorList>
            <person name="Zimmermann J."/>
        </authorList>
    </citation>
    <scope>NUCLEOTIDE SEQUENCE [LARGE SCALE GENOMIC DNA]</scope>
    <source>
        <strain evidence="1 2">MYb71</strain>
    </source>
</reference>
<dbReference type="RefSeq" id="WP_105543501.1">
    <property type="nucleotide sequence ID" value="NZ_JBBGZH010000002.1"/>
</dbReference>
<sequence length="69" mass="7767">MSGTGLAHFFETGLVLERTKGEILAFPYDEVSLNYVTWTESTNDAPRNQIRLWVKMAQSRVIMLDAGCS</sequence>
<keyword evidence="2" id="KW-1185">Reference proteome</keyword>
<evidence type="ECO:0008006" key="3">
    <source>
        <dbReference type="Google" id="ProtNLM"/>
    </source>
</evidence>
<accession>A0ABU8PHV4</accession>
<gene>
    <name evidence="1" type="ORF">WH297_14945</name>
</gene>
<name>A0ABU8PHV4_9HYPH</name>
<comment type="caution">
    <text evidence="1">The sequence shown here is derived from an EMBL/GenBank/DDBJ whole genome shotgun (WGS) entry which is preliminary data.</text>
</comment>
<proteinExistence type="predicted"/>